<dbReference type="RefSeq" id="WP_260749313.1">
    <property type="nucleotide sequence ID" value="NZ_CP092109.1"/>
</dbReference>
<dbReference type="Proteomes" id="UP001060414">
    <property type="component" value="Chromosome"/>
</dbReference>
<reference evidence="2" key="1">
    <citation type="journal article" date="2022" name="Environ. Microbiol.">
        <title>Geoalkalibacter halelectricus SAP #1 sp. nov. possessing extracellular electron transfer and mineral#reducing capabilities from a haloalkaline environment.</title>
        <authorList>
            <person name="Yadav S."/>
            <person name="Singh R."/>
            <person name="Sundharam S.S."/>
            <person name="Chaudhary S."/>
            <person name="Krishnamurthi S."/>
            <person name="Patil S.A."/>
        </authorList>
    </citation>
    <scope>NUCLEOTIDE SEQUENCE</scope>
    <source>
        <strain evidence="2">SAP-1</strain>
    </source>
</reference>
<gene>
    <name evidence="2" type="ORF">L9S41_05955</name>
</gene>
<keyword evidence="1" id="KW-0812">Transmembrane</keyword>
<organism evidence="2 3">
    <name type="scientific">Geoalkalibacter halelectricus</name>
    <dbReference type="NCBI Taxonomy" id="2847045"/>
    <lineage>
        <taxon>Bacteria</taxon>
        <taxon>Pseudomonadati</taxon>
        <taxon>Thermodesulfobacteriota</taxon>
        <taxon>Desulfuromonadia</taxon>
        <taxon>Desulfuromonadales</taxon>
        <taxon>Geoalkalibacteraceae</taxon>
        <taxon>Geoalkalibacter</taxon>
    </lineage>
</organism>
<dbReference type="EMBL" id="CP092109">
    <property type="protein sequence ID" value="UWZ80946.1"/>
    <property type="molecule type" value="Genomic_DNA"/>
</dbReference>
<feature type="transmembrane region" description="Helical" evidence="1">
    <location>
        <begin position="15"/>
        <end position="33"/>
    </location>
</feature>
<evidence type="ECO:0000313" key="3">
    <source>
        <dbReference type="Proteomes" id="UP001060414"/>
    </source>
</evidence>
<evidence type="ECO:0000313" key="2">
    <source>
        <dbReference type="EMBL" id="UWZ80946.1"/>
    </source>
</evidence>
<sequence>MKTRRVKNLLTRPRAAILLAVTGVFLMGVDLLITRDVFVHVGELMILSLLCLAASLVVDRGSRAASAAEAGPDCDRRK</sequence>
<proteinExistence type="predicted"/>
<accession>A0ABY5ZUQ8</accession>
<keyword evidence="1" id="KW-0472">Membrane</keyword>
<name>A0ABY5ZUQ8_9BACT</name>
<keyword evidence="1" id="KW-1133">Transmembrane helix</keyword>
<protein>
    <submittedName>
        <fullName evidence="2">Uncharacterized protein</fullName>
    </submittedName>
</protein>
<evidence type="ECO:0000256" key="1">
    <source>
        <dbReference type="SAM" id="Phobius"/>
    </source>
</evidence>
<keyword evidence="3" id="KW-1185">Reference proteome</keyword>
<feature type="transmembrane region" description="Helical" evidence="1">
    <location>
        <begin position="39"/>
        <end position="58"/>
    </location>
</feature>